<feature type="region of interest" description="Disordered" evidence="1">
    <location>
        <begin position="189"/>
        <end position="239"/>
    </location>
</feature>
<sequence length="239" mass="26887">MSSHIAFTPDEYEALGLNPNFELECLPFPPSSTAPTLSDSVHCISTIVEPIDNSTFLIDTTGFDRRICGLYTAACYPTTDMLTHADDRVPRSYSETIKYNKCLEVLAKSLPQYAYLTAAIDLRDVQSVERVKATIWNCEKEELEKMRGSITVNPQQVSGGPTKDDCRKKKGNALVSSSRGNLAKFCISNDSVQQRQQAHRSSKRRTRRKPKSNVQAANSRITETKRKMRKRISSRSTRC</sequence>
<protein>
    <submittedName>
        <fullName evidence="2">Uncharacterized protein</fullName>
    </submittedName>
</protein>
<dbReference type="HOGENOM" id="CLU_1160855_0_0_1"/>
<evidence type="ECO:0000313" key="3">
    <source>
        <dbReference type="Proteomes" id="UP000054549"/>
    </source>
</evidence>
<keyword evidence="3" id="KW-1185">Reference proteome</keyword>
<dbReference type="EMBL" id="KN818283">
    <property type="protein sequence ID" value="KIL61535.1"/>
    <property type="molecule type" value="Genomic_DNA"/>
</dbReference>
<feature type="compositionally biased region" description="Basic residues" evidence="1">
    <location>
        <begin position="197"/>
        <end position="211"/>
    </location>
</feature>
<feature type="compositionally biased region" description="Polar residues" evidence="1">
    <location>
        <begin position="150"/>
        <end position="159"/>
    </location>
</feature>
<proteinExistence type="predicted"/>
<evidence type="ECO:0000313" key="2">
    <source>
        <dbReference type="EMBL" id="KIL61535.1"/>
    </source>
</evidence>
<organism evidence="2 3">
    <name type="scientific">Amanita muscaria (strain Koide BX008)</name>
    <dbReference type="NCBI Taxonomy" id="946122"/>
    <lineage>
        <taxon>Eukaryota</taxon>
        <taxon>Fungi</taxon>
        <taxon>Dikarya</taxon>
        <taxon>Basidiomycota</taxon>
        <taxon>Agaricomycotina</taxon>
        <taxon>Agaricomycetes</taxon>
        <taxon>Agaricomycetidae</taxon>
        <taxon>Agaricales</taxon>
        <taxon>Pluteineae</taxon>
        <taxon>Amanitaceae</taxon>
        <taxon>Amanita</taxon>
    </lineage>
</organism>
<gene>
    <name evidence="2" type="ORF">M378DRAFT_166821</name>
</gene>
<dbReference type="InParanoid" id="A0A0C2SES2"/>
<dbReference type="Proteomes" id="UP000054549">
    <property type="component" value="Unassembled WGS sequence"/>
</dbReference>
<name>A0A0C2SES2_AMAMK</name>
<feature type="compositionally biased region" description="Basic residues" evidence="1">
    <location>
        <begin position="226"/>
        <end position="239"/>
    </location>
</feature>
<dbReference type="AlphaFoldDB" id="A0A0C2SES2"/>
<evidence type="ECO:0000256" key="1">
    <source>
        <dbReference type="SAM" id="MobiDB-lite"/>
    </source>
</evidence>
<accession>A0A0C2SES2</accession>
<feature type="region of interest" description="Disordered" evidence="1">
    <location>
        <begin position="147"/>
        <end position="175"/>
    </location>
</feature>
<reference evidence="2 3" key="1">
    <citation type="submission" date="2014-04" db="EMBL/GenBank/DDBJ databases">
        <title>Evolutionary Origins and Diversification of the Mycorrhizal Mutualists.</title>
        <authorList>
            <consortium name="DOE Joint Genome Institute"/>
            <consortium name="Mycorrhizal Genomics Consortium"/>
            <person name="Kohler A."/>
            <person name="Kuo A."/>
            <person name="Nagy L.G."/>
            <person name="Floudas D."/>
            <person name="Copeland A."/>
            <person name="Barry K.W."/>
            <person name="Cichocki N."/>
            <person name="Veneault-Fourrey C."/>
            <person name="LaButti K."/>
            <person name="Lindquist E.A."/>
            <person name="Lipzen A."/>
            <person name="Lundell T."/>
            <person name="Morin E."/>
            <person name="Murat C."/>
            <person name="Riley R."/>
            <person name="Ohm R."/>
            <person name="Sun H."/>
            <person name="Tunlid A."/>
            <person name="Henrissat B."/>
            <person name="Grigoriev I.V."/>
            <person name="Hibbett D.S."/>
            <person name="Martin F."/>
        </authorList>
    </citation>
    <scope>NUCLEOTIDE SEQUENCE [LARGE SCALE GENOMIC DNA]</scope>
    <source>
        <strain evidence="2 3">Koide BX008</strain>
    </source>
</reference>